<name>A0A1D2N4X4_ORCCI</name>
<reference evidence="1 2" key="1">
    <citation type="journal article" date="2016" name="Genome Biol. Evol.">
        <title>Gene Family Evolution Reflects Adaptation to Soil Environmental Stressors in the Genome of the Collembolan Orchesella cincta.</title>
        <authorList>
            <person name="Faddeeva-Vakhrusheva A."/>
            <person name="Derks M.F."/>
            <person name="Anvar S.Y."/>
            <person name="Agamennone V."/>
            <person name="Suring W."/>
            <person name="Smit S."/>
            <person name="van Straalen N.M."/>
            <person name="Roelofs D."/>
        </authorList>
    </citation>
    <scope>NUCLEOTIDE SEQUENCE [LARGE SCALE GENOMIC DNA]</scope>
    <source>
        <tissue evidence="1">Mixed pool</tissue>
    </source>
</reference>
<dbReference type="EMBL" id="LJIJ01000218">
    <property type="protein sequence ID" value="ODN00282.1"/>
    <property type="molecule type" value="Genomic_DNA"/>
</dbReference>
<accession>A0A1D2N4X4</accession>
<keyword evidence="2" id="KW-1185">Reference proteome</keyword>
<sequence length="147" mass="16043">MAGQLNLGVELIKDGKQLETDAKVDYNLVATSKQANLTIRGQWNVPGNYNLYADKIGSTASGLPPKQRKKVQDGVDQTMNLMMNPTIVHPTFAPPPVLIIVPTSPMVNPQPPLVLVAVPPPPMFIRPPILILPPAPRTAPFFPFSFR</sequence>
<comment type="caution">
    <text evidence="1">The sequence shown here is derived from an EMBL/GenBank/DDBJ whole genome shotgun (WGS) entry which is preliminary data.</text>
</comment>
<evidence type="ECO:0000313" key="2">
    <source>
        <dbReference type="Proteomes" id="UP000094527"/>
    </source>
</evidence>
<proteinExistence type="predicted"/>
<evidence type="ECO:0000313" key="1">
    <source>
        <dbReference type="EMBL" id="ODN00282.1"/>
    </source>
</evidence>
<protein>
    <submittedName>
        <fullName evidence="1">Putative zinc finger protein</fullName>
    </submittedName>
</protein>
<gene>
    <name evidence="1" type="ORF">Ocin01_06388</name>
</gene>
<dbReference type="Proteomes" id="UP000094527">
    <property type="component" value="Unassembled WGS sequence"/>
</dbReference>
<dbReference type="AlphaFoldDB" id="A0A1D2N4X4"/>
<organism evidence="1 2">
    <name type="scientific">Orchesella cincta</name>
    <name type="common">Springtail</name>
    <name type="synonym">Podura cincta</name>
    <dbReference type="NCBI Taxonomy" id="48709"/>
    <lineage>
        <taxon>Eukaryota</taxon>
        <taxon>Metazoa</taxon>
        <taxon>Ecdysozoa</taxon>
        <taxon>Arthropoda</taxon>
        <taxon>Hexapoda</taxon>
        <taxon>Collembola</taxon>
        <taxon>Entomobryomorpha</taxon>
        <taxon>Entomobryoidea</taxon>
        <taxon>Orchesellidae</taxon>
        <taxon>Orchesellinae</taxon>
        <taxon>Orchesella</taxon>
    </lineage>
</organism>